<sequence length="42" mass="4884">MITESDKKYVESLFPALAEIQNSNLREKVIGVWYRGLEGREL</sequence>
<protein>
    <submittedName>
        <fullName evidence="1">Uncharacterized protein</fullName>
    </submittedName>
</protein>
<gene>
    <name evidence="1" type="ORF">S06H3_36931</name>
</gene>
<proteinExistence type="predicted"/>
<name>X1MYP8_9ZZZZ</name>
<evidence type="ECO:0000313" key="1">
    <source>
        <dbReference type="EMBL" id="GAI19780.1"/>
    </source>
</evidence>
<dbReference type="EMBL" id="BARV01022389">
    <property type="protein sequence ID" value="GAI19780.1"/>
    <property type="molecule type" value="Genomic_DNA"/>
</dbReference>
<organism evidence="1">
    <name type="scientific">marine sediment metagenome</name>
    <dbReference type="NCBI Taxonomy" id="412755"/>
    <lineage>
        <taxon>unclassified sequences</taxon>
        <taxon>metagenomes</taxon>
        <taxon>ecological metagenomes</taxon>
    </lineage>
</organism>
<reference evidence="1" key="1">
    <citation type="journal article" date="2014" name="Front. Microbiol.">
        <title>High frequency of phylogenetically diverse reductive dehalogenase-homologous genes in deep subseafloor sedimentary metagenomes.</title>
        <authorList>
            <person name="Kawai M."/>
            <person name="Futagami T."/>
            <person name="Toyoda A."/>
            <person name="Takaki Y."/>
            <person name="Nishi S."/>
            <person name="Hori S."/>
            <person name="Arai W."/>
            <person name="Tsubouchi T."/>
            <person name="Morono Y."/>
            <person name="Uchiyama I."/>
            <person name="Ito T."/>
            <person name="Fujiyama A."/>
            <person name="Inagaki F."/>
            <person name="Takami H."/>
        </authorList>
    </citation>
    <scope>NUCLEOTIDE SEQUENCE</scope>
    <source>
        <strain evidence="1">Expedition CK06-06</strain>
    </source>
</reference>
<dbReference type="AlphaFoldDB" id="X1MYP8"/>
<accession>X1MYP8</accession>
<comment type="caution">
    <text evidence="1">The sequence shown here is derived from an EMBL/GenBank/DDBJ whole genome shotgun (WGS) entry which is preliminary data.</text>
</comment>